<keyword evidence="5" id="KW-1185">Reference proteome</keyword>
<protein>
    <submittedName>
        <fullName evidence="4">DegT/DnrJ/EryC1/StrS family aminotransferase</fullName>
    </submittedName>
</protein>
<accession>A0ABU9PWZ7</accession>
<comment type="caution">
    <text evidence="4">The sequence shown here is derived from an EMBL/GenBank/DDBJ whole genome shotgun (WGS) entry which is preliminary data.</text>
</comment>
<reference evidence="4 5" key="1">
    <citation type="submission" date="2024-02" db="EMBL/GenBank/DDBJ databases">
        <title>Draft genome sequence of Collimonas sp. strain H4R21, an effective mineral-weathering bacterial strain isolated from the beech rhizosphere.</title>
        <authorList>
            <person name="Morin E."/>
            <person name="Uroz S."/>
            <person name="Leveau J.H.J."/>
            <person name="Kumar R."/>
            <person name="Rey M.W."/>
            <person name="Pham J."/>
        </authorList>
    </citation>
    <scope>NUCLEOTIDE SEQUENCE [LARGE SCALE GENOMIC DNA]</scope>
    <source>
        <strain evidence="4 5">H4R21</strain>
    </source>
</reference>
<dbReference type="PIRSF" id="PIRSF000390">
    <property type="entry name" value="PLP_StrS"/>
    <property type="match status" value="1"/>
</dbReference>
<dbReference type="SUPFAM" id="SSF53383">
    <property type="entry name" value="PLP-dependent transferases"/>
    <property type="match status" value="1"/>
</dbReference>
<name>A0ABU9PWZ7_9BURK</name>
<evidence type="ECO:0000313" key="4">
    <source>
        <dbReference type="EMBL" id="MEM4988517.1"/>
    </source>
</evidence>
<dbReference type="InterPro" id="IPR015424">
    <property type="entry name" value="PyrdxlP-dep_Trfase"/>
</dbReference>
<keyword evidence="4" id="KW-0808">Transferase</keyword>
<dbReference type="Gene3D" id="3.40.640.10">
    <property type="entry name" value="Type I PLP-dependent aspartate aminotransferase-like (Major domain)"/>
    <property type="match status" value="1"/>
</dbReference>
<comment type="similarity">
    <text evidence="2 3">Belongs to the DegT/DnrJ/EryC1 family.</text>
</comment>
<dbReference type="InterPro" id="IPR000653">
    <property type="entry name" value="DegT/StrS_aminotransferase"/>
</dbReference>
<dbReference type="GO" id="GO:0008483">
    <property type="term" value="F:transaminase activity"/>
    <property type="evidence" value="ECO:0007669"/>
    <property type="project" value="UniProtKB-KW"/>
</dbReference>
<evidence type="ECO:0000256" key="3">
    <source>
        <dbReference type="RuleBase" id="RU004508"/>
    </source>
</evidence>
<dbReference type="EMBL" id="JBANDC010000009">
    <property type="protein sequence ID" value="MEM4988517.1"/>
    <property type="molecule type" value="Genomic_DNA"/>
</dbReference>
<evidence type="ECO:0000256" key="1">
    <source>
        <dbReference type="ARBA" id="ARBA00022898"/>
    </source>
</evidence>
<proteinExistence type="inferred from homology"/>
<dbReference type="Proteomes" id="UP001495910">
    <property type="component" value="Unassembled WGS sequence"/>
</dbReference>
<sequence length="362" mass="39131">MDEARHYTNFGPLVRELESRLRQRFASHTEHQMYVTTVSNATLGIELTLNSLNLPAGSPVLVPALTFVATITAVIRAGYVPVVADIDPDNWLLTPEIAAAAVKATGARAAVVVATFGYPQDTKRWSEFQKQTGVRIVIDAAAAFGNQWVDAADVPVVFSMHATKSLPAGEGGFIVSGDASINMLVCQKSNFGINLTPDAGVPVGYLSSAGTNAKLSEFHAAVALASLDSWDEQAIQRQRLYQRYRAVLEKTCGEVLTWQTGPAPTAPTSFCLRLGSEAARTNLETLCQEQGIATRRWYQPLLHRHAPEIGKIVVLPVPDAEKVATDLIGLPFFLNMSDTQIELVATAVQRAVSHTPSLHQTT</sequence>
<organism evidence="4 5">
    <name type="scientific">Collimonas rhizosphaerae</name>
    <dbReference type="NCBI Taxonomy" id="3126357"/>
    <lineage>
        <taxon>Bacteria</taxon>
        <taxon>Pseudomonadati</taxon>
        <taxon>Pseudomonadota</taxon>
        <taxon>Betaproteobacteria</taxon>
        <taxon>Burkholderiales</taxon>
        <taxon>Oxalobacteraceae</taxon>
        <taxon>Collimonas</taxon>
    </lineage>
</organism>
<evidence type="ECO:0000256" key="2">
    <source>
        <dbReference type="ARBA" id="ARBA00037999"/>
    </source>
</evidence>
<dbReference type="Pfam" id="PF01041">
    <property type="entry name" value="DegT_DnrJ_EryC1"/>
    <property type="match status" value="1"/>
</dbReference>
<dbReference type="InterPro" id="IPR015421">
    <property type="entry name" value="PyrdxlP-dep_Trfase_major"/>
</dbReference>
<evidence type="ECO:0000313" key="5">
    <source>
        <dbReference type="Proteomes" id="UP001495910"/>
    </source>
</evidence>
<dbReference type="PANTHER" id="PTHR30244">
    <property type="entry name" value="TRANSAMINASE"/>
    <property type="match status" value="1"/>
</dbReference>
<gene>
    <name evidence="4" type="ORF">V8G57_14070</name>
</gene>
<keyword evidence="1 3" id="KW-0663">Pyridoxal phosphate</keyword>
<dbReference type="PANTHER" id="PTHR30244:SF9">
    <property type="entry name" value="PROTEIN RV3402C"/>
    <property type="match status" value="1"/>
</dbReference>
<dbReference type="RefSeq" id="WP_342829932.1">
    <property type="nucleotide sequence ID" value="NZ_JBANDC010000009.1"/>
</dbReference>
<keyword evidence="4" id="KW-0032">Aminotransferase</keyword>